<gene>
    <name evidence="2" type="ORF">ACHAXA_002102</name>
</gene>
<accession>A0ABD3STC1</accession>
<feature type="region of interest" description="Disordered" evidence="1">
    <location>
        <begin position="32"/>
        <end position="51"/>
    </location>
</feature>
<keyword evidence="3" id="KW-1185">Reference proteome</keyword>
<dbReference type="AlphaFoldDB" id="A0ABD3STC1"/>
<sequence>MTLLPDFAAFHESFLDLEDRLLDECDEYWVDDDEGTEEEEEERDGDKCPTGDGIIPLGCDITVAAFHPQWRFGRDNDDEDKADADRAIDYEKRAPHPTISIVMSSAIDALTRNDEDGDDGGGTGVAVAVRGFVPPQFMHNEPDVLPSSAPATRRIAARNEETLEDMGVERLRELFRYTSDK</sequence>
<evidence type="ECO:0000256" key="1">
    <source>
        <dbReference type="SAM" id="MobiDB-lite"/>
    </source>
</evidence>
<proteinExistence type="predicted"/>
<protein>
    <submittedName>
        <fullName evidence="2">Uncharacterized protein</fullName>
    </submittedName>
</protein>
<dbReference type="EMBL" id="JALLPB020000002">
    <property type="protein sequence ID" value="KAL3827605.1"/>
    <property type="molecule type" value="Genomic_DNA"/>
</dbReference>
<feature type="compositionally biased region" description="Acidic residues" evidence="1">
    <location>
        <begin position="32"/>
        <end position="43"/>
    </location>
</feature>
<organism evidence="2 3">
    <name type="scientific">Cyclostephanos tholiformis</name>
    <dbReference type="NCBI Taxonomy" id="382380"/>
    <lineage>
        <taxon>Eukaryota</taxon>
        <taxon>Sar</taxon>
        <taxon>Stramenopiles</taxon>
        <taxon>Ochrophyta</taxon>
        <taxon>Bacillariophyta</taxon>
        <taxon>Coscinodiscophyceae</taxon>
        <taxon>Thalassiosirophycidae</taxon>
        <taxon>Stephanodiscales</taxon>
        <taxon>Stephanodiscaceae</taxon>
        <taxon>Cyclostephanos</taxon>
    </lineage>
</organism>
<comment type="caution">
    <text evidence="2">The sequence shown here is derived from an EMBL/GenBank/DDBJ whole genome shotgun (WGS) entry which is preliminary data.</text>
</comment>
<evidence type="ECO:0000313" key="3">
    <source>
        <dbReference type="Proteomes" id="UP001530377"/>
    </source>
</evidence>
<evidence type="ECO:0000313" key="2">
    <source>
        <dbReference type="EMBL" id="KAL3827605.1"/>
    </source>
</evidence>
<name>A0ABD3STC1_9STRA</name>
<dbReference type="Proteomes" id="UP001530377">
    <property type="component" value="Unassembled WGS sequence"/>
</dbReference>
<reference evidence="2 3" key="1">
    <citation type="submission" date="2024-10" db="EMBL/GenBank/DDBJ databases">
        <title>Updated reference genomes for cyclostephanoid diatoms.</title>
        <authorList>
            <person name="Roberts W.R."/>
            <person name="Alverson A.J."/>
        </authorList>
    </citation>
    <scope>NUCLEOTIDE SEQUENCE [LARGE SCALE GENOMIC DNA]</scope>
    <source>
        <strain evidence="2 3">AJA228-03</strain>
    </source>
</reference>